<feature type="transmembrane region" description="Helical" evidence="1">
    <location>
        <begin position="61"/>
        <end position="83"/>
    </location>
</feature>
<dbReference type="PANTHER" id="PTHR33048">
    <property type="entry name" value="PTH11-LIKE INTEGRAL MEMBRANE PROTEIN (AFU_ORTHOLOGUE AFUA_5G11245)"/>
    <property type="match status" value="1"/>
</dbReference>
<dbReference type="AlphaFoldDB" id="A0AAE0X079"/>
<keyword evidence="3" id="KW-1185">Reference proteome</keyword>
<organism evidence="2 3">
    <name type="scientific">Podospora appendiculata</name>
    <dbReference type="NCBI Taxonomy" id="314037"/>
    <lineage>
        <taxon>Eukaryota</taxon>
        <taxon>Fungi</taxon>
        <taxon>Dikarya</taxon>
        <taxon>Ascomycota</taxon>
        <taxon>Pezizomycotina</taxon>
        <taxon>Sordariomycetes</taxon>
        <taxon>Sordariomycetidae</taxon>
        <taxon>Sordariales</taxon>
        <taxon>Podosporaceae</taxon>
        <taxon>Podospora</taxon>
    </lineage>
</organism>
<dbReference type="EMBL" id="JAULSO010000006">
    <property type="protein sequence ID" value="KAK3681603.1"/>
    <property type="molecule type" value="Genomic_DNA"/>
</dbReference>
<feature type="transmembrane region" description="Helical" evidence="1">
    <location>
        <begin position="95"/>
        <end position="117"/>
    </location>
</feature>
<accession>A0AAE0X079</accession>
<evidence type="ECO:0000256" key="1">
    <source>
        <dbReference type="SAM" id="Phobius"/>
    </source>
</evidence>
<proteinExistence type="predicted"/>
<protein>
    <submittedName>
        <fullName evidence="2">Uncharacterized protein</fullName>
    </submittedName>
</protein>
<sequence length="145" mass="16781">IKMNFLVFFFRIGRKLREYLIFWWVVTATTAACFLVTIGLPNYRCIRGGNCICDPVFEFQWVFSCVGDVVTDFLILIFPFTILWGVGLVDLRKKLILGGSFSLTLFTMAIIIIIRLAHPNSRLGVGTFQAENLIWLWFWLTVEFV</sequence>
<keyword evidence="1" id="KW-0812">Transmembrane</keyword>
<dbReference type="PANTHER" id="PTHR33048:SF47">
    <property type="entry name" value="INTEGRAL MEMBRANE PROTEIN-RELATED"/>
    <property type="match status" value="1"/>
</dbReference>
<gene>
    <name evidence="2" type="ORF">B0T22DRAFT_522746</name>
</gene>
<keyword evidence="1" id="KW-0472">Membrane</keyword>
<feature type="non-terminal residue" evidence="2">
    <location>
        <position position="145"/>
    </location>
</feature>
<feature type="transmembrane region" description="Helical" evidence="1">
    <location>
        <begin position="21"/>
        <end position="41"/>
    </location>
</feature>
<reference evidence="2" key="2">
    <citation type="submission" date="2023-06" db="EMBL/GenBank/DDBJ databases">
        <authorList>
            <consortium name="Lawrence Berkeley National Laboratory"/>
            <person name="Haridas S."/>
            <person name="Hensen N."/>
            <person name="Bonometti L."/>
            <person name="Westerberg I."/>
            <person name="Brannstrom I.O."/>
            <person name="Guillou S."/>
            <person name="Cros-Aarteil S."/>
            <person name="Calhoun S."/>
            <person name="Kuo A."/>
            <person name="Mondo S."/>
            <person name="Pangilinan J."/>
            <person name="Riley R."/>
            <person name="Labutti K."/>
            <person name="Andreopoulos B."/>
            <person name="Lipzen A."/>
            <person name="Chen C."/>
            <person name="Yanf M."/>
            <person name="Daum C."/>
            <person name="Ng V."/>
            <person name="Clum A."/>
            <person name="Steindorff A."/>
            <person name="Ohm R."/>
            <person name="Martin F."/>
            <person name="Silar P."/>
            <person name="Natvig D."/>
            <person name="Lalanne C."/>
            <person name="Gautier V."/>
            <person name="Ament-Velasquez S.L."/>
            <person name="Kruys A."/>
            <person name="Hutchinson M.I."/>
            <person name="Powell A.J."/>
            <person name="Barry K."/>
            <person name="Miller A.N."/>
            <person name="Grigoriev I.V."/>
            <person name="Debuchy R."/>
            <person name="Gladieux P."/>
            <person name="Thoren M.H."/>
            <person name="Johannesson H."/>
        </authorList>
    </citation>
    <scope>NUCLEOTIDE SEQUENCE</scope>
    <source>
        <strain evidence="2">CBS 314.62</strain>
    </source>
</reference>
<evidence type="ECO:0000313" key="3">
    <source>
        <dbReference type="Proteomes" id="UP001270362"/>
    </source>
</evidence>
<keyword evidence="1" id="KW-1133">Transmembrane helix</keyword>
<reference evidence="2" key="1">
    <citation type="journal article" date="2023" name="Mol. Phylogenet. Evol.">
        <title>Genome-scale phylogeny and comparative genomics of the fungal order Sordariales.</title>
        <authorList>
            <person name="Hensen N."/>
            <person name="Bonometti L."/>
            <person name="Westerberg I."/>
            <person name="Brannstrom I.O."/>
            <person name="Guillou S."/>
            <person name="Cros-Aarteil S."/>
            <person name="Calhoun S."/>
            <person name="Haridas S."/>
            <person name="Kuo A."/>
            <person name="Mondo S."/>
            <person name="Pangilinan J."/>
            <person name="Riley R."/>
            <person name="LaButti K."/>
            <person name="Andreopoulos B."/>
            <person name="Lipzen A."/>
            <person name="Chen C."/>
            <person name="Yan M."/>
            <person name="Daum C."/>
            <person name="Ng V."/>
            <person name="Clum A."/>
            <person name="Steindorff A."/>
            <person name="Ohm R.A."/>
            <person name="Martin F."/>
            <person name="Silar P."/>
            <person name="Natvig D.O."/>
            <person name="Lalanne C."/>
            <person name="Gautier V."/>
            <person name="Ament-Velasquez S.L."/>
            <person name="Kruys A."/>
            <person name="Hutchinson M.I."/>
            <person name="Powell A.J."/>
            <person name="Barry K."/>
            <person name="Miller A.N."/>
            <person name="Grigoriev I.V."/>
            <person name="Debuchy R."/>
            <person name="Gladieux P."/>
            <person name="Hiltunen Thoren M."/>
            <person name="Johannesson H."/>
        </authorList>
    </citation>
    <scope>NUCLEOTIDE SEQUENCE</scope>
    <source>
        <strain evidence="2">CBS 314.62</strain>
    </source>
</reference>
<dbReference type="InterPro" id="IPR052337">
    <property type="entry name" value="SAT4-like"/>
</dbReference>
<comment type="caution">
    <text evidence="2">The sequence shown here is derived from an EMBL/GenBank/DDBJ whole genome shotgun (WGS) entry which is preliminary data.</text>
</comment>
<feature type="non-terminal residue" evidence="2">
    <location>
        <position position="1"/>
    </location>
</feature>
<evidence type="ECO:0000313" key="2">
    <source>
        <dbReference type="EMBL" id="KAK3681603.1"/>
    </source>
</evidence>
<dbReference type="Proteomes" id="UP001270362">
    <property type="component" value="Unassembled WGS sequence"/>
</dbReference>
<name>A0AAE0X079_9PEZI</name>